<gene>
    <name evidence="3" type="ORF">GZA08_12490</name>
</gene>
<feature type="domain" description="N-acetyltransferase" evidence="2">
    <location>
        <begin position="36"/>
        <end position="122"/>
    </location>
</feature>
<dbReference type="Gene3D" id="3.40.630.30">
    <property type="match status" value="1"/>
</dbReference>
<dbReference type="Proteomes" id="UP000474757">
    <property type="component" value="Unassembled WGS sequence"/>
</dbReference>
<dbReference type="AlphaFoldDB" id="A0A6B2K008"/>
<organism evidence="3 4">
    <name type="scientific">Pseudoroseicyclus tamaricis</name>
    <dbReference type="NCBI Taxonomy" id="2705421"/>
    <lineage>
        <taxon>Bacteria</taxon>
        <taxon>Pseudomonadati</taxon>
        <taxon>Pseudomonadota</taxon>
        <taxon>Alphaproteobacteria</taxon>
        <taxon>Rhodobacterales</taxon>
        <taxon>Paracoccaceae</taxon>
        <taxon>Pseudoroseicyclus</taxon>
    </lineage>
</organism>
<sequence length="123" mass="13787">MSSRAGSESWNWPTVSPTSRCATRRRRPLSDEVTYEEAGGKGRYHIDWPEGSAELVTSLTSPELVIAEHTEVPKALEGQGLAKQLVEALVQDARERHFRIVALCPYVKAQRAKHPEWTGLFTD</sequence>
<feature type="compositionally biased region" description="Polar residues" evidence="1">
    <location>
        <begin position="1"/>
        <end position="21"/>
    </location>
</feature>
<dbReference type="InterPro" id="IPR016181">
    <property type="entry name" value="Acyl_CoA_acyltransferase"/>
</dbReference>
<name>A0A6B2K008_9RHOB</name>
<evidence type="ECO:0000259" key="2">
    <source>
        <dbReference type="PROSITE" id="PS51729"/>
    </source>
</evidence>
<dbReference type="EMBL" id="JAAGAB010000003">
    <property type="protein sequence ID" value="NDV01784.1"/>
    <property type="molecule type" value="Genomic_DNA"/>
</dbReference>
<protein>
    <submittedName>
        <fullName evidence="3">N-acetyltransferase</fullName>
    </submittedName>
</protein>
<dbReference type="InterPro" id="IPR031165">
    <property type="entry name" value="GNAT_YJDJ"/>
</dbReference>
<evidence type="ECO:0000313" key="4">
    <source>
        <dbReference type="Proteomes" id="UP000474757"/>
    </source>
</evidence>
<dbReference type="PROSITE" id="PS51729">
    <property type="entry name" value="GNAT_YJDJ"/>
    <property type="match status" value="1"/>
</dbReference>
<dbReference type="CDD" id="cd04301">
    <property type="entry name" value="NAT_SF"/>
    <property type="match status" value="1"/>
</dbReference>
<reference evidence="3 4" key="1">
    <citation type="submission" date="2020-02" db="EMBL/GenBank/DDBJ databases">
        <title>Pseudoroseicyclus tamarix, sp. nov., isolated from offshore sediment of a Tamarix chinensis forest.</title>
        <authorList>
            <person name="Gai Y."/>
        </authorList>
    </citation>
    <scope>NUCLEOTIDE SEQUENCE [LARGE SCALE GENOMIC DNA]</scope>
    <source>
        <strain evidence="3 4">CLL3-39</strain>
    </source>
</reference>
<keyword evidence="4" id="KW-1185">Reference proteome</keyword>
<dbReference type="SUPFAM" id="SSF55729">
    <property type="entry name" value="Acyl-CoA N-acyltransferases (Nat)"/>
    <property type="match status" value="1"/>
</dbReference>
<dbReference type="InterPro" id="IPR045057">
    <property type="entry name" value="Gcn5-rel_NAT"/>
</dbReference>
<feature type="region of interest" description="Disordered" evidence="1">
    <location>
        <begin position="1"/>
        <end position="34"/>
    </location>
</feature>
<evidence type="ECO:0000313" key="3">
    <source>
        <dbReference type="EMBL" id="NDV01784.1"/>
    </source>
</evidence>
<proteinExistence type="predicted"/>
<dbReference type="PANTHER" id="PTHR31435">
    <property type="entry name" value="PROTEIN NATD1"/>
    <property type="match status" value="1"/>
</dbReference>
<comment type="caution">
    <text evidence="3">The sequence shown here is derived from an EMBL/GenBank/DDBJ whole genome shotgun (WGS) entry which is preliminary data.</text>
</comment>
<evidence type="ECO:0000256" key="1">
    <source>
        <dbReference type="SAM" id="MobiDB-lite"/>
    </source>
</evidence>
<dbReference type="PANTHER" id="PTHR31435:SF10">
    <property type="entry name" value="BSR4717 PROTEIN"/>
    <property type="match status" value="1"/>
</dbReference>
<dbReference type="Pfam" id="PF14542">
    <property type="entry name" value="Acetyltransf_CG"/>
    <property type="match status" value="1"/>
</dbReference>
<dbReference type="GO" id="GO:0016740">
    <property type="term" value="F:transferase activity"/>
    <property type="evidence" value="ECO:0007669"/>
    <property type="project" value="UniProtKB-KW"/>
</dbReference>
<accession>A0A6B2K008</accession>
<keyword evidence="3" id="KW-0808">Transferase</keyword>